<proteinExistence type="predicted"/>
<dbReference type="eggNOG" id="COG0582">
    <property type="taxonomic scope" value="Bacteria"/>
</dbReference>
<dbReference type="SUPFAM" id="SSF56349">
    <property type="entry name" value="DNA breaking-rejoining enzymes"/>
    <property type="match status" value="1"/>
</dbReference>
<dbReference type="HOGENOM" id="CLU_1738843_0_0_0"/>
<accession>D2R012</accession>
<evidence type="ECO:0008006" key="4">
    <source>
        <dbReference type="Google" id="ProtNLM"/>
    </source>
</evidence>
<evidence type="ECO:0000256" key="1">
    <source>
        <dbReference type="ARBA" id="ARBA00023172"/>
    </source>
</evidence>
<organism evidence="2 3">
    <name type="scientific">Pirellula staleyi (strain ATCC 27377 / DSM 6068 / ICPB 4128)</name>
    <name type="common">Pirella staleyi</name>
    <dbReference type="NCBI Taxonomy" id="530564"/>
    <lineage>
        <taxon>Bacteria</taxon>
        <taxon>Pseudomonadati</taxon>
        <taxon>Planctomycetota</taxon>
        <taxon>Planctomycetia</taxon>
        <taxon>Pirellulales</taxon>
        <taxon>Pirellulaceae</taxon>
        <taxon>Pirellula</taxon>
    </lineage>
</organism>
<dbReference type="GO" id="GO:0015074">
    <property type="term" value="P:DNA integration"/>
    <property type="evidence" value="ECO:0007669"/>
    <property type="project" value="InterPro"/>
</dbReference>
<gene>
    <name evidence="2" type="ordered locus">Psta_3722</name>
</gene>
<dbReference type="GO" id="GO:0003677">
    <property type="term" value="F:DNA binding"/>
    <property type="evidence" value="ECO:0007669"/>
    <property type="project" value="InterPro"/>
</dbReference>
<dbReference type="AlphaFoldDB" id="D2R012"/>
<evidence type="ECO:0000313" key="3">
    <source>
        <dbReference type="Proteomes" id="UP000001887"/>
    </source>
</evidence>
<dbReference type="EMBL" id="CP001848">
    <property type="protein sequence ID" value="ADB18377.1"/>
    <property type="molecule type" value="Genomic_DNA"/>
</dbReference>
<dbReference type="GO" id="GO:0006310">
    <property type="term" value="P:DNA recombination"/>
    <property type="evidence" value="ECO:0007669"/>
    <property type="project" value="UniProtKB-KW"/>
</dbReference>
<dbReference type="InterPro" id="IPR013762">
    <property type="entry name" value="Integrase-like_cat_sf"/>
</dbReference>
<name>D2R012_PIRSD</name>
<reference evidence="2 3" key="1">
    <citation type="journal article" date="2009" name="Stand. Genomic Sci.">
        <title>Complete genome sequence of Pirellula staleyi type strain (ATCC 27377).</title>
        <authorList>
            <person name="Clum A."/>
            <person name="Tindall B.J."/>
            <person name="Sikorski J."/>
            <person name="Ivanova N."/>
            <person name="Mavrommatis K."/>
            <person name="Lucas S."/>
            <person name="Glavina del Rio T."/>
            <person name="Nolan M."/>
            <person name="Chen F."/>
            <person name="Tice H."/>
            <person name="Pitluck S."/>
            <person name="Cheng J.F."/>
            <person name="Chertkov O."/>
            <person name="Brettin T."/>
            <person name="Han C."/>
            <person name="Detter J.C."/>
            <person name="Kuske C."/>
            <person name="Bruce D."/>
            <person name="Goodwin L."/>
            <person name="Ovchinikova G."/>
            <person name="Pati A."/>
            <person name="Mikhailova N."/>
            <person name="Chen A."/>
            <person name="Palaniappan K."/>
            <person name="Land M."/>
            <person name="Hauser L."/>
            <person name="Chang Y.J."/>
            <person name="Jeffries C.D."/>
            <person name="Chain P."/>
            <person name="Rohde M."/>
            <person name="Goker M."/>
            <person name="Bristow J."/>
            <person name="Eisen J.A."/>
            <person name="Markowitz V."/>
            <person name="Hugenholtz P."/>
            <person name="Kyrpides N.C."/>
            <person name="Klenk H.P."/>
            <person name="Lapidus A."/>
        </authorList>
    </citation>
    <scope>NUCLEOTIDE SEQUENCE [LARGE SCALE GENOMIC DNA]</scope>
    <source>
        <strain evidence="3">ATCC 27377 / DSM 6068 / ICPB 4128</strain>
    </source>
</reference>
<dbReference type="Gene3D" id="1.10.443.10">
    <property type="entry name" value="Intergrase catalytic core"/>
    <property type="match status" value="1"/>
</dbReference>
<protein>
    <recommendedName>
        <fullName evidence="4">Tyr recombinase domain-containing protein</fullName>
    </recommendedName>
</protein>
<dbReference type="KEGG" id="psl:Psta_3722"/>
<keyword evidence="3" id="KW-1185">Reference proteome</keyword>
<dbReference type="Proteomes" id="UP000001887">
    <property type="component" value="Chromosome"/>
</dbReference>
<keyword evidence="1" id="KW-0233">DNA recombination</keyword>
<dbReference type="OrthoDB" id="279197at2"/>
<dbReference type="InterPro" id="IPR011010">
    <property type="entry name" value="DNA_brk_join_enz"/>
</dbReference>
<dbReference type="STRING" id="530564.Psta_3722"/>
<sequence>MVLAAFNRAQTFFDVRNPLKGIKKPRSNPRLTSISPDDEKIIYSACEERFRDFLFAAIHTGLRPFCELAKLTAECVEEHPRGMMWRVYSTKTKKTLRIPVRPEVAAVVRRLIKSAPAGSKIPIFRNTRGNPWKRTNGVVRFIAIRQKLQW</sequence>
<evidence type="ECO:0000313" key="2">
    <source>
        <dbReference type="EMBL" id="ADB18377.1"/>
    </source>
</evidence>